<protein>
    <submittedName>
        <fullName evidence="5">Outer membrane beta-barrel family protein</fullName>
    </submittedName>
</protein>
<comment type="subcellular location">
    <subcellularLocation>
        <location evidence="1">Cell outer membrane</location>
    </subcellularLocation>
</comment>
<gene>
    <name evidence="5" type="ORF">GCM10022210_46380</name>
</gene>
<accession>A0ABP7QV67</accession>
<name>A0ABP7QV67_9SPHI</name>
<dbReference type="Gene3D" id="2.170.130.10">
    <property type="entry name" value="TonB-dependent receptor, plug domain"/>
    <property type="match status" value="1"/>
</dbReference>
<dbReference type="InterPro" id="IPR037066">
    <property type="entry name" value="Plug_dom_sf"/>
</dbReference>
<proteinExistence type="predicted"/>
<evidence type="ECO:0000313" key="5">
    <source>
        <dbReference type="EMBL" id="GAA3988250.1"/>
    </source>
</evidence>
<dbReference type="InterPro" id="IPR041700">
    <property type="entry name" value="OMP_b-brl_3"/>
</dbReference>
<evidence type="ECO:0000259" key="4">
    <source>
        <dbReference type="Pfam" id="PF14905"/>
    </source>
</evidence>
<keyword evidence="6" id="KW-1185">Reference proteome</keyword>
<evidence type="ECO:0000256" key="1">
    <source>
        <dbReference type="ARBA" id="ARBA00004442"/>
    </source>
</evidence>
<evidence type="ECO:0000256" key="2">
    <source>
        <dbReference type="ARBA" id="ARBA00023136"/>
    </source>
</evidence>
<dbReference type="Proteomes" id="UP001500742">
    <property type="component" value="Unassembled WGS sequence"/>
</dbReference>
<dbReference type="SUPFAM" id="SSF56935">
    <property type="entry name" value="Porins"/>
    <property type="match status" value="1"/>
</dbReference>
<dbReference type="Pfam" id="PF14905">
    <property type="entry name" value="OMP_b-brl_3"/>
    <property type="match status" value="1"/>
</dbReference>
<organism evidence="5 6">
    <name type="scientific">Mucilaginibacter dorajii</name>
    <dbReference type="NCBI Taxonomy" id="692994"/>
    <lineage>
        <taxon>Bacteria</taxon>
        <taxon>Pseudomonadati</taxon>
        <taxon>Bacteroidota</taxon>
        <taxon>Sphingobacteriia</taxon>
        <taxon>Sphingobacteriales</taxon>
        <taxon>Sphingobacteriaceae</taxon>
        <taxon>Mucilaginibacter</taxon>
    </lineage>
</organism>
<sequence length="782" mass="87316">MDAGGPADAATVVLMQTVDSAIIKSSLVDKTGSYLLANIKPGSYLLLITQIGSSKTYAGPFSLVAGQTFTAPNVILKQISTQLKDVTVVGRKPYIQVKPGKVILNVQNSILADGNSAYEVLRQSPGVHVGGDRETLVITGRQPALITIDGKATNLTGDDLNSMLRSMQSSTIDQIEIISSGSAKYDASGGGIINIVLKKGKNIGTNGTVTAGAGVGKYAKGRAGIIFNNRTAKLNIFGNYTFDDNKTYRNIVNNRTIKYNDTLSNYDVVYNNTQKTQNHNLKFGADYSLSSKQTIGFLVSGIIRHDDFIKDNTLNISNQNKLDSVIIARSALGRSSSFLNYNINYNATLDKSGKSIAADVNYSTYNRHSNEYITNNFYTPQGNTYRDAQQLENLSPSNIHVWTSKIDYINPLGKDSRFETGVKYNHAQSDNNLIFGPKVNNTYVVDPNFSNRFLYKEIVSSGYVNYYNKTGKWDITAGLRAENTKSTGTTISQEDAAGDPSTKNYFNLFPQAQLSYSYTEKNLFTLSYNRGINRPTYQDINPFLYYTDPYDYRSGNKDLKPEYTNALQLSHTYNETYITTVYYNQTNDAYDFPIYRQNDTTKVNITERKNFGQIYIVGISFYVPVQITRWWSANFNLDVAHLRYKAYPVNGNYDKASQYITFNSTQNFAISSTIAAELSGQYESPTVYGVSQLKQTHWINAGISKQVFNKRGSIKLNVNDIFNTQRDRYSALYQNINLYGVDKKETRVIRLGFSYRFGKSTVKSAAKHDTGSADEQRRTNSN</sequence>
<keyword evidence="3" id="KW-0998">Cell outer membrane</keyword>
<keyword evidence="2" id="KW-0472">Membrane</keyword>
<feature type="domain" description="Outer membrane protein beta-barrel" evidence="4">
    <location>
        <begin position="348"/>
        <end position="755"/>
    </location>
</feature>
<dbReference type="Gene3D" id="2.40.170.20">
    <property type="entry name" value="TonB-dependent receptor, beta-barrel domain"/>
    <property type="match status" value="1"/>
</dbReference>
<comment type="caution">
    <text evidence="5">The sequence shown here is derived from an EMBL/GenBank/DDBJ whole genome shotgun (WGS) entry which is preliminary data.</text>
</comment>
<evidence type="ECO:0000313" key="6">
    <source>
        <dbReference type="Proteomes" id="UP001500742"/>
    </source>
</evidence>
<evidence type="ECO:0000256" key="3">
    <source>
        <dbReference type="ARBA" id="ARBA00023237"/>
    </source>
</evidence>
<dbReference type="EMBL" id="BAAAZC010000030">
    <property type="protein sequence ID" value="GAA3988250.1"/>
    <property type="molecule type" value="Genomic_DNA"/>
</dbReference>
<reference evidence="6" key="1">
    <citation type="journal article" date="2019" name="Int. J. Syst. Evol. Microbiol.">
        <title>The Global Catalogue of Microorganisms (GCM) 10K type strain sequencing project: providing services to taxonomists for standard genome sequencing and annotation.</title>
        <authorList>
            <consortium name="The Broad Institute Genomics Platform"/>
            <consortium name="The Broad Institute Genome Sequencing Center for Infectious Disease"/>
            <person name="Wu L."/>
            <person name="Ma J."/>
        </authorList>
    </citation>
    <scope>NUCLEOTIDE SEQUENCE [LARGE SCALE GENOMIC DNA]</scope>
    <source>
        <strain evidence="6">JCM 16601</strain>
    </source>
</reference>
<dbReference type="InterPro" id="IPR036942">
    <property type="entry name" value="Beta-barrel_TonB_sf"/>
</dbReference>